<sequence length="93" mass="10839">MISSPEQLDASTYPIRLVTVELERNTESTDDGITVNELMQKYATKLKILMPCRINWKTVFSKLVYVSTRKLLKRLVSYHTIFLYMTCMTISRA</sequence>
<evidence type="ECO:0000313" key="1">
    <source>
        <dbReference type="EMBL" id="MUH60478.1"/>
    </source>
</evidence>
<reference evidence="1 2" key="1">
    <citation type="submission" date="2019-09" db="EMBL/GenBank/DDBJ databases">
        <title>Bifidobacterium canis sp. nov., isolated from the digestive tract of German Shepherd dog puppy.</title>
        <authorList>
            <person name="Bunesova V."/>
        </authorList>
    </citation>
    <scope>NUCLEOTIDE SEQUENCE [LARGE SCALE GENOMIC DNA]</scope>
    <source>
        <strain evidence="1 2">GSD1FS</strain>
    </source>
</reference>
<accession>A0A7K1J732</accession>
<organism evidence="1 2">
    <name type="scientific">Bifidobacterium canis</name>
    <dbReference type="NCBI Taxonomy" id="2610880"/>
    <lineage>
        <taxon>Bacteria</taxon>
        <taxon>Bacillati</taxon>
        <taxon>Actinomycetota</taxon>
        <taxon>Actinomycetes</taxon>
        <taxon>Bifidobacteriales</taxon>
        <taxon>Bifidobacteriaceae</taxon>
        <taxon>Bifidobacterium</taxon>
    </lineage>
</organism>
<protein>
    <submittedName>
        <fullName evidence="1">Uncharacterized protein</fullName>
    </submittedName>
</protein>
<comment type="caution">
    <text evidence="1">The sequence shown here is derived from an EMBL/GenBank/DDBJ whole genome shotgun (WGS) entry which is preliminary data.</text>
</comment>
<evidence type="ECO:0000313" key="2">
    <source>
        <dbReference type="Proteomes" id="UP000487882"/>
    </source>
</evidence>
<dbReference type="Proteomes" id="UP000487882">
    <property type="component" value="Unassembled WGS sequence"/>
</dbReference>
<dbReference type="AlphaFoldDB" id="A0A7K1J732"/>
<proteinExistence type="predicted"/>
<name>A0A7K1J732_9BIFI</name>
<dbReference type="EMBL" id="WNLP01000011">
    <property type="protein sequence ID" value="MUH60478.1"/>
    <property type="molecule type" value="Genomic_DNA"/>
</dbReference>
<keyword evidence="2" id="KW-1185">Reference proteome</keyword>
<gene>
    <name evidence="1" type="ORF">GSD1FS_1849</name>
</gene>